<dbReference type="EMBL" id="CAMXCT030002331">
    <property type="protein sequence ID" value="CAL4784700.1"/>
    <property type="molecule type" value="Genomic_DNA"/>
</dbReference>
<comment type="subcellular location">
    <subcellularLocation>
        <location evidence="1">Nucleus</location>
    </subcellularLocation>
</comment>
<name>A0A9P1CUW5_9DINO</name>
<dbReference type="GO" id="GO:0005655">
    <property type="term" value="C:nucleolar ribonuclease P complex"/>
    <property type="evidence" value="ECO:0007669"/>
    <property type="project" value="InterPro"/>
</dbReference>
<dbReference type="OrthoDB" id="444199at2759"/>
<protein>
    <submittedName>
        <fullName evidence="8">Ribonucleases P/MRP protein subunit POP1</fullName>
    </submittedName>
</protein>
<keyword evidence="3" id="KW-0539">Nucleus</keyword>
<dbReference type="PANTHER" id="PTHR22731:SF3">
    <property type="entry name" value="RIBONUCLEASES P_MRP PROTEIN SUBUNIT POP1"/>
    <property type="match status" value="1"/>
</dbReference>
<dbReference type="GO" id="GO:0001682">
    <property type="term" value="P:tRNA 5'-leader removal"/>
    <property type="evidence" value="ECO:0007669"/>
    <property type="project" value="InterPro"/>
</dbReference>
<evidence type="ECO:0000259" key="5">
    <source>
        <dbReference type="Pfam" id="PF06978"/>
    </source>
</evidence>
<dbReference type="Proteomes" id="UP001152797">
    <property type="component" value="Unassembled WGS sequence"/>
</dbReference>
<evidence type="ECO:0000313" key="7">
    <source>
        <dbReference type="EMBL" id="CAI3997388.1"/>
    </source>
</evidence>
<comment type="caution">
    <text evidence="7">The sequence shown here is derived from an EMBL/GenBank/DDBJ whole genome shotgun (WGS) entry which is preliminary data.</text>
</comment>
<feature type="region of interest" description="Disordered" evidence="4">
    <location>
        <begin position="294"/>
        <end position="316"/>
    </location>
</feature>
<dbReference type="EMBL" id="CAMXCT010002331">
    <property type="protein sequence ID" value="CAI3997388.1"/>
    <property type="molecule type" value="Genomic_DNA"/>
</dbReference>
<reference evidence="8 9" key="2">
    <citation type="submission" date="2024-05" db="EMBL/GenBank/DDBJ databases">
        <authorList>
            <person name="Chen Y."/>
            <person name="Shah S."/>
            <person name="Dougan E. K."/>
            <person name="Thang M."/>
            <person name="Chan C."/>
        </authorList>
    </citation>
    <scope>NUCLEOTIDE SEQUENCE [LARGE SCALE GENOMIC DNA]</scope>
</reference>
<dbReference type="GO" id="GO:0000172">
    <property type="term" value="C:ribonuclease MRP complex"/>
    <property type="evidence" value="ECO:0007669"/>
    <property type="project" value="InterPro"/>
</dbReference>
<evidence type="ECO:0000313" key="8">
    <source>
        <dbReference type="EMBL" id="CAL4784700.1"/>
    </source>
</evidence>
<evidence type="ECO:0000256" key="4">
    <source>
        <dbReference type="SAM" id="MobiDB-lite"/>
    </source>
</evidence>
<dbReference type="InterPro" id="IPR012590">
    <property type="entry name" value="POPLD_dom"/>
</dbReference>
<dbReference type="InterPro" id="IPR039182">
    <property type="entry name" value="Pop1"/>
</dbReference>
<accession>A0A9P1CUW5</accession>
<evidence type="ECO:0000256" key="1">
    <source>
        <dbReference type="ARBA" id="ARBA00004123"/>
    </source>
</evidence>
<evidence type="ECO:0000259" key="6">
    <source>
        <dbReference type="Pfam" id="PF08170"/>
    </source>
</evidence>
<proteinExistence type="predicted"/>
<reference evidence="7" key="1">
    <citation type="submission" date="2022-10" db="EMBL/GenBank/DDBJ databases">
        <authorList>
            <person name="Chen Y."/>
            <person name="Dougan E. K."/>
            <person name="Chan C."/>
            <person name="Rhodes N."/>
            <person name="Thang M."/>
        </authorList>
    </citation>
    <scope>NUCLEOTIDE SEQUENCE</scope>
</reference>
<sequence>MDRSSRKHLFTSLSHGSHVGLPPPGVLAVDQFTTERSEDLQKLLAVKELKELKDVPSARQARRRARSWRLFGLARCRGPKAGTQRKVKRRSLPKDGHVAVATRMASEKQPGDNQAVRVRKHWRRPALLLQAHAWAPPGVAGSLQSRFLETHIWHAKRAHMENVWGHRLASRNNALGTRALARATRRYCCAHDRSYMQILELFGSESLLVATLGSCGIDSRLLLAKEARAGLRRIRVMMKACDGDRLIGPAYVLWSPSTISQRQPADKEIEEEEEVLPFVLDVLGENVAAEQVQAKGPAEDVKAHQDVEMEDERKTPEIPTETAWKLWLWIHPAAVAEAIASLNRAEQLRSQKDELLRVTTPSQPCFLELMGPKAIEVLGRAIPPEACRSSAARDLWHEVVLASHGQRLTPPPGAVLTLEVQESALIPCSTKLVAPAAVQQAKQPWLARWPADAVGCSRIWADGETSEDGYVCVVLVFRPGGKLADAAGGVDVLSAPGVHRKLWLRCHFAGARGMGFRDRHYLLADAGLPEFPQDFPDTQAGQQEAASQAADSLRRFERRLPKKRPNFGVLGIAAPHGPDWGSLSAVCDPTGRPTICRPSQLQLLTRRHCFYSQPGLLPVRVLSLGRGVPRGGCHLYRPAASDFEQVKPRGQPSKGGAGGARAHLVSVSCPSPASETPTLEAFDASLASRSAEKQMLREAPPAELAEKLLHHFSAFQVKAKAVHEQVESMRITVDTAYVQDMLLDYASGIASEISKARDKLRKSGGNMTDSAQDDQLSFCLAVIELITETMLNPSAVAPGLLRWYSRHYLEGHCDSGSHTVAWAF</sequence>
<feature type="domain" description="POPLD" evidence="6">
    <location>
        <begin position="490"/>
        <end position="580"/>
    </location>
</feature>
<dbReference type="PANTHER" id="PTHR22731">
    <property type="entry name" value="RIBONUCLEASES P/MRP PROTEIN SUBUNIT POP1"/>
    <property type="match status" value="1"/>
</dbReference>
<dbReference type="Pfam" id="PF08170">
    <property type="entry name" value="POPLD"/>
    <property type="match status" value="1"/>
</dbReference>
<dbReference type="InterPro" id="IPR009723">
    <property type="entry name" value="Pop1_N"/>
</dbReference>
<evidence type="ECO:0000256" key="2">
    <source>
        <dbReference type="ARBA" id="ARBA00022694"/>
    </source>
</evidence>
<organism evidence="7">
    <name type="scientific">Cladocopium goreaui</name>
    <dbReference type="NCBI Taxonomy" id="2562237"/>
    <lineage>
        <taxon>Eukaryota</taxon>
        <taxon>Sar</taxon>
        <taxon>Alveolata</taxon>
        <taxon>Dinophyceae</taxon>
        <taxon>Suessiales</taxon>
        <taxon>Symbiodiniaceae</taxon>
        <taxon>Cladocopium</taxon>
    </lineage>
</organism>
<dbReference type="EMBL" id="CAMXCT020002331">
    <property type="protein sequence ID" value="CAL1150763.1"/>
    <property type="molecule type" value="Genomic_DNA"/>
</dbReference>
<evidence type="ECO:0000313" key="9">
    <source>
        <dbReference type="Proteomes" id="UP001152797"/>
    </source>
</evidence>
<dbReference type="Pfam" id="PF06978">
    <property type="entry name" value="POP1_N"/>
    <property type="match status" value="1"/>
</dbReference>
<feature type="domain" description="Pop1 N-terminal" evidence="5">
    <location>
        <begin position="133"/>
        <end position="201"/>
    </location>
</feature>
<dbReference type="AlphaFoldDB" id="A0A9P1CUW5"/>
<feature type="region of interest" description="Disordered" evidence="4">
    <location>
        <begin position="1"/>
        <end position="21"/>
    </location>
</feature>
<feature type="compositionally biased region" description="Basic and acidic residues" evidence="4">
    <location>
        <begin position="297"/>
        <end position="316"/>
    </location>
</feature>
<evidence type="ECO:0000256" key="3">
    <source>
        <dbReference type="ARBA" id="ARBA00023242"/>
    </source>
</evidence>
<keyword evidence="2" id="KW-0819">tRNA processing</keyword>
<gene>
    <name evidence="7" type="ORF">C1SCF055_LOCUS23774</name>
</gene>
<keyword evidence="9" id="KW-1185">Reference proteome</keyword>